<organism evidence="2 3">
    <name type="scientific">Orbilia javanica</name>
    <dbReference type="NCBI Taxonomy" id="47235"/>
    <lineage>
        <taxon>Eukaryota</taxon>
        <taxon>Fungi</taxon>
        <taxon>Dikarya</taxon>
        <taxon>Ascomycota</taxon>
        <taxon>Pezizomycotina</taxon>
        <taxon>Orbiliomycetes</taxon>
        <taxon>Orbiliales</taxon>
        <taxon>Orbiliaceae</taxon>
        <taxon>Orbilia</taxon>
    </lineage>
</organism>
<feature type="compositionally biased region" description="Polar residues" evidence="1">
    <location>
        <begin position="92"/>
        <end position="102"/>
    </location>
</feature>
<reference evidence="2 3" key="1">
    <citation type="submission" date="2019-10" db="EMBL/GenBank/DDBJ databases">
        <authorList>
            <person name="Palmer J.M."/>
        </authorList>
    </citation>
    <scope>NUCLEOTIDE SEQUENCE [LARGE SCALE GENOMIC DNA]</scope>
    <source>
        <strain evidence="2 3">TWF718</strain>
    </source>
</reference>
<proteinExistence type="predicted"/>
<name>A0AAN8MUW7_9PEZI</name>
<evidence type="ECO:0000313" key="2">
    <source>
        <dbReference type="EMBL" id="KAK6339393.1"/>
    </source>
</evidence>
<keyword evidence="3" id="KW-1185">Reference proteome</keyword>
<sequence>MIRVGPLSYIDMDEYGPHPAAAALTHRRAHGMPNICIGAHRTVSNIGSPPPKKKMANSTPSGMVLHTVPERGMKPSLPDLPRRPGRDRPHFQPSQWCNSEVL</sequence>
<comment type="caution">
    <text evidence="2">The sequence shown here is derived from an EMBL/GenBank/DDBJ whole genome shotgun (WGS) entry which is preliminary data.</text>
</comment>
<dbReference type="AlphaFoldDB" id="A0AAN8MUW7"/>
<evidence type="ECO:0000256" key="1">
    <source>
        <dbReference type="SAM" id="MobiDB-lite"/>
    </source>
</evidence>
<feature type="region of interest" description="Disordered" evidence="1">
    <location>
        <begin position="41"/>
        <end position="102"/>
    </location>
</feature>
<feature type="compositionally biased region" description="Basic and acidic residues" evidence="1">
    <location>
        <begin position="80"/>
        <end position="90"/>
    </location>
</feature>
<protein>
    <submittedName>
        <fullName evidence="2">Uncharacterized protein</fullName>
    </submittedName>
</protein>
<dbReference type="EMBL" id="JAVHNR010000006">
    <property type="protein sequence ID" value="KAK6339393.1"/>
    <property type="molecule type" value="Genomic_DNA"/>
</dbReference>
<dbReference type="Proteomes" id="UP001313282">
    <property type="component" value="Unassembled WGS sequence"/>
</dbReference>
<gene>
    <name evidence="2" type="ORF">TWF718_008812</name>
</gene>
<evidence type="ECO:0000313" key="3">
    <source>
        <dbReference type="Proteomes" id="UP001313282"/>
    </source>
</evidence>
<accession>A0AAN8MUW7</accession>